<accession>A0A919K8A2</accession>
<protein>
    <submittedName>
        <fullName evidence="1">Uncharacterized protein</fullName>
    </submittedName>
</protein>
<keyword evidence="2" id="KW-1185">Reference proteome</keyword>
<name>A0A919K8A2_9ACTN</name>
<comment type="caution">
    <text evidence="1">The sequence shown here is derived from an EMBL/GenBank/DDBJ whole genome shotgun (WGS) entry which is preliminary data.</text>
</comment>
<reference evidence="1" key="1">
    <citation type="submission" date="2021-01" db="EMBL/GenBank/DDBJ databases">
        <title>Whole genome shotgun sequence of Actinoplanes rishiriensis NBRC 108556.</title>
        <authorList>
            <person name="Komaki H."/>
            <person name="Tamura T."/>
        </authorList>
    </citation>
    <scope>NUCLEOTIDE SEQUENCE</scope>
    <source>
        <strain evidence="1">NBRC 108556</strain>
    </source>
</reference>
<evidence type="ECO:0000313" key="1">
    <source>
        <dbReference type="EMBL" id="GIF00339.1"/>
    </source>
</evidence>
<organism evidence="1 2">
    <name type="scientific">Paractinoplanes rishiriensis</name>
    <dbReference type="NCBI Taxonomy" id="1050105"/>
    <lineage>
        <taxon>Bacteria</taxon>
        <taxon>Bacillati</taxon>
        <taxon>Actinomycetota</taxon>
        <taxon>Actinomycetes</taxon>
        <taxon>Micromonosporales</taxon>
        <taxon>Micromonosporaceae</taxon>
        <taxon>Paractinoplanes</taxon>
    </lineage>
</organism>
<dbReference type="Proteomes" id="UP000636960">
    <property type="component" value="Unassembled WGS sequence"/>
</dbReference>
<gene>
    <name evidence="1" type="ORF">Ari01nite_78030</name>
</gene>
<sequence length="116" mass="12406">MVFRQLRSPADFVRARSLIGTEVSGDEILSGLWDLAAADSDVLVAIVATRRVSPSVVEVKAMRGYAGQARLLREVADDCRAQGVERLVAAGCVDADVLRRAGFVPDPGTGRLVLQL</sequence>
<evidence type="ECO:0000313" key="2">
    <source>
        <dbReference type="Proteomes" id="UP000636960"/>
    </source>
</evidence>
<proteinExistence type="predicted"/>
<dbReference type="EMBL" id="BOMV01000082">
    <property type="protein sequence ID" value="GIF00339.1"/>
    <property type="molecule type" value="Genomic_DNA"/>
</dbReference>
<dbReference type="AlphaFoldDB" id="A0A919K8A2"/>